<evidence type="ECO:0000256" key="3">
    <source>
        <dbReference type="ARBA" id="ARBA00022679"/>
    </source>
</evidence>
<dbReference type="PANTHER" id="PTHR30309:SF0">
    <property type="entry name" value="GLYCEROL-3-PHOSPHATE ACYLTRANSFERASE-RELATED"/>
    <property type="match status" value="1"/>
</dbReference>
<feature type="transmembrane region" description="Helical" evidence="10">
    <location>
        <begin position="162"/>
        <end position="182"/>
    </location>
</feature>
<evidence type="ECO:0000313" key="11">
    <source>
        <dbReference type="EMBL" id="MCR9036336.1"/>
    </source>
</evidence>
<evidence type="ECO:0000313" key="12">
    <source>
        <dbReference type="Proteomes" id="UP001204320"/>
    </source>
</evidence>
<evidence type="ECO:0000256" key="6">
    <source>
        <dbReference type="ARBA" id="ARBA00023098"/>
    </source>
</evidence>
<comment type="subcellular location">
    <subcellularLocation>
        <location evidence="10">Cell membrane</location>
        <topology evidence="10">Multi-pass membrane protein</topology>
    </subcellularLocation>
</comment>
<sequence>MPGMGIVVACSLAVGYVCGSFLTAELVSKHVSGKSAFDVGMGNPGMANIGATYGTGWAAVTLAGDIAKTILAFVLARALFPSAADAAGTAAAVGATLGHVFPAWHRFRGGKGVATTCAGIILVAPPAGDIAALAGLLVVLFGGYLCLGALVIPAVWLAIELVFGNIVHVVAGVVLVAVAIWCHGGPAAGIRTGETPRASISEKFISALFMKRH</sequence>
<keyword evidence="6 10" id="KW-0443">Lipid metabolism</keyword>
<accession>A0ABT1Z7Z3</accession>
<comment type="catalytic activity">
    <reaction evidence="10">
        <text>an acyl phosphate + sn-glycerol 3-phosphate = a 1-acyl-sn-glycero-3-phosphate + phosphate</text>
        <dbReference type="Rhea" id="RHEA:34075"/>
        <dbReference type="ChEBI" id="CHEBI:43474"/>
        <dbReference type="ChEBI" id="CHEBI:57597"/>
        <dbReference type="ChEBI" id="CHEBI:57970"/>
        <dbReference type="ChEBI" id="CHEBI:59918"/>
        <dbReference type="EC" id="2.3.1.275"/>
    </reaction>
</comment>
<keyword evidence="4 10" id="KW-0812">Transmembrane</keyword>
<evidence type="ECO:0000256" key="7">
    <source>
        <dbReference type="ARBA" id="ARBA00023136"/>
    </source>
</evidence>
<comment type="caution">
    <text evidence="11">The sequence shown here is derived from an EMBL/GenBank/DDBJ whole genome shotgun (WGS) entry which is preliminary data.</text>
</comment>
<dbReference type="RefSeq" id="WP_258498944.1">
    <property type="nucleotide sequence ID" value="NZ_JANSKA010000003.1"/>
</dbReference>
<protein>
    <recommendedName>
        <fullName evidence="10">Glycerol-3-phosphate acyltransferase</fullName>
    </recommendedName>
    <alternativeName>
        <fullName evidence="10">Acyl-PO4 G3P acyltransferase</fullName>
    </alternativeName>
    <alternativeName>
        <fullName evidence="10">Acyl-phosphate--glycerol-3-phosphate acyltransferase</fullName>
    </alternativeName>
    <alternativeName>
        <fullName evidence="10">G3P acyltransferase</fullName>
        <shortName evidence="10">GPAT</shortName>
        <ecNumber evidence="10">2.3.1.275</ecNumber>
    </alternativeName>
    <alternativeName>
        <fullName evidence="10">Lysophosphatidic acid synthase</fullName>
        <shortName evidence="10">LPA synthase</shortName>
    </alternativeName>
</protein>
<keyword evidence="2 10" id="KW-0444">Lipid biosynthesis</keyword>
<feature type="transmembrane region" description="Helical" evidence="10">
    <location>
        <begin position="6"/>
        <end position="27"/>
    </location>
</feature>
<keyword evidence="5 10" id="KW-1133">Transmembrane helix</keyword>
<organism evidence="11 12">
    <name type="scientific">Tractidigestivibacter montrealensis</name>
    <dbReference type="NCBI Taxonomy" id="2972466"/>
    <lineage>
        <taxon>Bacteria</taxon>
        <taxon>Bacillati</taxon>
        <taxon>Actinomycetota</taxon>
        <taxon>Coriobacteriia</taxon>
        <taxon>Coriobacteriales</taxon>
        <taxon>Atopobiaceae</taxon>
        <taxon>Tractidigestivibacter</taxon>
    </lineage>
</organism>
<evidence type="ECO:0000256" key="1">
    <source>
        <dbReference type="ARBA" id="ARBA00022475"/>
    </source>
</evidence>
<dbReference type="HAMAP" id="MF_01043">
    <property type="entry name" value="PlsY"/>
    <property type="match status" value="1"/>
</dbReference>
<evidence type="ECO:0000256" key="2">
    <source>
        <dbReference type="ARBA" id="ARBA00022516"/>
    </source>
</evidence>
<feature type="transmembrane region" description="Helical" evidence="10">
    <location>
        <begin position="130"/>
        <end position="156"/>
    </location>
</feature>
<dbReference type="InterPro" id="IPR003811">
    <property type="entry name" value="G3P_acylTferase_PlsY"/>
</dbReference>
<keyword evidence="7 10" id="KW-0472">Membrane</keyword>
<keyword evidence="12" id="KW-1185">Reference proteome</keyword>
<comment type="similarity">
    <text evidence="10">Belongs to the PlsY family.</text>
</comment>
<keyword evidence="8 10" id="KW-0594">Phospholipid biosynthesis</keyword>
<comment type="pathway">
    <text evidence="10">Lipid metabolism; phospholipid metabolism.</text>
</comment>
<comment type="function">
    <text evidence="10">Catalyzes the transfer of an acyl group from acyl-phosphate (acyl-PO(4)) to glycerol-3-phosphate (G3P) to form lysophosphatidic acid (LPA). This enzyme utilizes acyl-phosphate as fatty acyl donor, but not acyl-CoA or acyl-ACP.</text>
</comment>
<dbReference type="Proteomes" id="UP001204320">
    <property type="component" value="Unassembled WGS sequence"/>
</dbReference>
<comment type="subunit">
    <text evidence="10">Probably interacts with PlsX.</text>
</comment>
<name>A0ABT1Z7Z3_9ACTN</name>
<keyword evidence="3 10" id="KW-0808">Transferase</keyword>
<evidence type="ECO:0000256" key="5">
    <source>
        <dbReference type="ARBA" id="ARBA00022989"/>
    </source>
</evidence>
<proteinExistence type="inferred from homology"/>
<evidence type="ECO:0000256" key="9">
    <source>
        <dbReference type="ARBA" id="ARBA00023264"/>
    </source>
</evidence>
<evidence type="ECO:0000256" key="10">
    <source>
        <dbReference type="HAMAP-Rule" id="MF_01043"/>
    </source>
</evidence>
<reference evidence="11 12" key="1">
    <citation type="submission" date="2022-08" db="EMBL/GenBank/DDBJ databases">
        <title>Tractidigestivibacter montrealensis type strain KD21.</title>
        <authorList>
            <person name="Diop K."/>
            <person name="Richard C."/>
            <person name="Routy B."/>
        </authorList>
    </citation>
    <scope>NUCLEOTIDE SEQUENCE [LARGE SCALE GENOMIC DNA]</scope>
    <source>
        <strain evidence="11 12">KD21</strain>
    </source>
</reference>
<dbReference type="EC" id="2.3.1.275" evidence="10"/>
<dbReference type="EMBL" id="JANSKA010000003">
    <property type="protein sequence ID" value="MCR9036336.1"/>
    <property type="molecule type" value="Genomic_DNA"/>
</dbReference>
<dbReference type="Pfam" id="PF02660">
    <property type="entry name" value="G3P_acyltransf"/>
    <property type="match status" value="1"/>
</dbReference>
<keyword evidence="1 10" id="KW-1003">Cell membrane</keyword>
<dbReference type="PANTHER" id="PTHR30309">
    <property type="entry name" value="INNER MEMBRANE PROTEIN YGIH"/>
    <property type="match status" value="1"/>
</dbReference>
<keyword evidence="11" id="KW-0012">Acyltransferase</keyword>
<keyword evidence="9 10" id="KW-1208">Phospholipid metabolism</keyword>
<evidence type="ECO:0000256" key="8">
    <source>
        <dbReference type="ARBA" id="ARBA00023209"/>
    </source>
</evidence>
<gene>
    <name evidence="10" type="primary">plsY</name>
    <name evidence="11" type="ORF">NVS32_05155</name>
</gene>
<comment type="caution">
    <text evidence="10">Lacks conserved residue(s) required for the propagation of feature annotation.</text>
</comment>
<dbReference type="SMART" id="SM01207">
    <property type="entry name" value="G3P_acyltransf"/>
    <property type="match status" value="1"/>
</dbReference>
<dbReference type="GO" id="GO:0016746">
    <property type="term" value="F:acyltransferase activity"/>
    <property type="evidence" value="ECO:0007669"/>
    <property type="project" value="UniProtKB-KW"/>
</dbReference>
<evidence type="ECO:0000256" key="4">
    <source>
        <dbReference type="ARBA" id="ARBA00022692"/>
    </source>
</evidence>